<evidence type="ECO:0000259" key="2">
    <source>
        <dbReference type="Pfam" id="PF00535"/>
    </source>
</evidence>
<dbReference type="InterPro" id="IPR050256">
    <property type="entry name" value="Glycosyltransferase_2"/>
</dbReference>
<evidence type="ECO:0000313" key="3">
    <source>
        <dbReference type="EMBL" id="MET3615051.1"/>
    </source>
</evidence>
<accession>A0ABV2J2S4</accession>
<dbReference type="Pfam" id="PF00535">
    <property type="entry name" value="Glycos_transf_2"/>
    <property type="match status" value="1"/>
</dbReference>
<sequence length="349" mass="38686">MTEISLIIPAYNENAIIKKTVSELVSFMRAEMPGRSFEIIVIDDGSTDGMADRLAEIAMDNLKVVRHSRNRGRGAGVRTGFDAATGDYVVTLDSDLSYAPNHIPRMLKPLEEGRADIVLASAYHPQGIVRNVPWMRAKLSYYGNKVLSAGVRGQLHTLTCIVRAYRKEVVKSLELVSDGKDLHIEIIQKANLFGFRIAEVPATLDWRDKSRAKRVGKGGAFPLLAMSGTIASHLVYNYVLRPGAMLFVPVSILAISVFLGLLTLFINWILAIGRSIDQGIFFALYEGLRETLLKGSLTLAITGASGVVLLVFVAFYFQSLQSKKQFEELYLLMSRMNEKLKKLEAEKAD</sequence>
<dbReference type="PANTHER" id="PTHR48090:SF7">
    <property type="entry name" value="RFBJ PROTEIN"/>
    <property type="match status" value="1"/>
</dbReference>
<reference evidence="3 4" key="1">
    <citation type="submission" date="2024-06" db="EMBL/GenBank/DDBJ databases">
        <title>Genomic Encyclopedia of Type Strains, Phase IV (KMG-IV): sequencing the most valuable type-strain genomes for metagenomic binning, comparative biology and taxonomic classification.</title>
        <authorList>
            <person name="Goeker M."/>
        </authorList>
    </citation>
    <scope>NUCLEOTIDE SEQUENCE [LARGE SCALE GENOMIC DNA]</scope>
    <source>
        <strain evidence="3 4">DSM 29780</strain>
    </source>
</reference>
<proteinExistence type="predicted"/>
<dbReference type="EMBL" id="JBEPMB010000006">
    <property type="protein sequence ID" value="MET3615051.1"/>
    <property type="molecule type" value="Genomic_DNA"/>
</dbReference>
<comment type="caution">
    <text evidence="3">The sequence shown here is derived from an EMBL/GenBank/DDBJ whole genome shotgun (WGS) entry which is preliminary data.</text>
</comment>
<dbReference type="Gene3D" id="3.90.550.10">
    <property type="entry name" value="Spore Coat Polysaccharide Biosynthesis Protein SpsA, Chain A"/>
    <property type="match status" value="1"/>
</dbReference>
<dbReference type="SUPFAM" id="SSF53448">
    <property type="entry name" value="Nucleotide-diphospho-sugar transferases"/>
    <property type="match status" value="1"/>
</dbReference>
<feature type="domain" description="Glycosyltransferase 2-like" evidence="2">
    <location>
        <begin position="5"/>
        <end position="172"/>
    </location>
</feature>
<dbReference type="Proteomes" id="UP001549047">
    <property type="component" value="Unassembled WGS sequence"/>
</dbReference>
<keyword evidence="1" id="KW-0812">Transmembrane</keyword>
<keyword evidence="4" id="KW-1185">Reference proteome</keyword>
<evidence type="ECO:0000313" key="4">
    <source>
        <dbReference type="Proteomes" id="UP001549047"/>
    </source>
</evidence>
<protein>
    <submittedName>
        <fullName evidence="3">Glycosyltransferase involved in cell wall biosynthesis</fullName>
    </submittedName>
</protein>
<feature type="transmembrane region" description="Helical" evidence="1">
    <location>
        <begin position="292"/>
        <end position="317"/>
    </location>
</feature>
<name>A0ABV2J2S4_9HYPH</name>
<organism evidence="3 4">
    <name type="scientific">Rhizobium aquaticum</name>
    <dbReference type="NCBI Taxonomy" id="1549636"/>
    <lineage>
        <taxon>Bacteria</taxon>
        <taxon>Pseudomonadati</taxon>
        <taxon>Pseudomonadota</taxon>
        <taxon>Alphaproteobacteria</taxon>
        <taxon>Hyphomicrobiales</taxon>
        <taxon>Rhizobiaceae</taxon>
        <taxon>Rhizobium/Agrobacterium group</taxon>
        <taxon>Rhizobium</taxon>
    </lineage>
</organism>
<dbReference type="InterPro" id="IPR029044">
    <property type="entry name" value="Nucleotide-diphossugar_trans"/>
</dbReference>
<dbReference type="PANTHER" id="PTHR48090">
    <property type="entry name" value="UNDECAPRENYL-PHOSPHATE 4-DEOXY-4-FORMAMIDO-L-ARABINOSE TRANSFERASE-RELATED"/>
    <property type="match status" value="1"/>
</dbReference>
<keyword evidence="1" id="KW-0472">Membrane</keyword>
<feature type="transmembrane region" description="Helical" evidence="1">
    <location>
        <begin position="246"/>
        <end position="271"/>
    </location>
</feature>
<feature type="transmembrane region" description="Helical" evidence="1">
    <location>
        <begin position="219"/>
        <end position="240"/>
    </location>
</feature>
<dbReference type="CDD" id="cd04179">
    <property type="entry name" value="DPM_DPG-synthase_like"/>
    <property type="match status" value="1"/>
</dbReference>
<dbReference type="InterPro" id="IPR001173">
    <property type="entry name" value="Glyco_trans_2-like"/>
</dbReference>
<dbReference type="RefSeq" id="WP_354557544.1">
    <property type="nucleotide sequence ID" value="NZ_JBEPMB010000006.1"/>
</dbReference>
<evidence type="ECO:0000256" key="1">
    <source>
        <dbReference type="SAM" id="Phobius"/>
    </source>
</evidence>
<gene>
    <name evidence="3" type="ORF">ABID16_003394</name>
</gene>
<keyword evidence="1" id="KW-1133">Transmembrane helix</keyword>